<dbReference type="Proteomes" id="UP000027341">
    <property type="component" value="Unassembled WGS sequence"/>
</dbReference>
<dbReference type="CDD" id="cd11615">
    <property type="entry name" value="SAF_NeuB_like"/>
    <property type="match status" value="1"/>
</dbReference>
<dbReference type="AlphaFoldDB" id="A0A066ZPG9"/>
<dbReference type="InterPro" id="IPR020007">
    <property type="entry name" value="NeuB/NeuA"/>
</dbReference>
<dbReference type="Gene3D" id="3.20.20.70">
    <property type="entry name" value="Aldolase class I"/>
    <property type="match status" value="1"/>
</dbReference>
<dbReference type="NCBIfam" id="TIGR03569">
    <property type="entry name" value="NeuB_NnaB"/>
    <property type="match status" value="1"/>
</dbReference>
<dbReference type="RefSeq" id="WP_029909557.1">
    <property type="nucleotide sequence ID" value="NZ_AP020335.1"/>
</dbReference>
<dbReference type="Pfam" id="PF03102">
    <property type="entry name" value="NeuB"/>
    <property type="match status" value="1"/>
</dbReference>
<dbReference type="EMBL" id="JMIU01000001">
    <property type="protein sequence ID" value="KDN95427.1"/>
    <property type="molecule type" value="Genomic_DNA"/>
</dbReference>
<reference evidence="2 3" key="1">
    <citation type="submission" date="2014-04" db="EMBL/GenBank/DDBJ databases">
        <title>Draft genome sequence of Hydrogenovibrio marinus MH-110, a model organism for aerobic H2 metabolism.</title>
        <authorList>
            <person name="Cha H.J."/>
            <person name="Jo B.H."/>
            <person name="Hwang B.H."/>
        </authorList>
    </citation>
    <scope>NUCLEOTIDE SEQUENCE [LARGE SCALE GENOMIC DNA]</scope>
    <source>
        <strain evidence="2 3">MH-110</strain>
    </source>
</reference>
<dbReference type="GO" id="GO:0047444">
    <property type="term" value="F:N-acylneuraminate-9-phosphate synthase activity"/>
    <property type="evidence" value="ECO:0007669"/>
    <property type="project" value="TreeGrafter"/>
</dbReference>
<dbReference type="Pfam" id="PF08666">
    <property type="entry name" value="SAF"/>
    <property type="match status" value="1"/>
</dbReference>
<comment type="caution">
    <text evidence="2">The sequence shown here is derived from an EMBL/GenBank/DDBJ whole genome shotgun (WGS) entry which is preliminary data.</text>
</comment>
<dbReference type="InterPro" id="IPR013785">
    <property type="entry name" value="Aldolase_TIM"/>
</dbReference>
<evidence type="ECO:0000313" key="3">
    <source>
        <dbReference type="Proteomes" id="UP000027341"/>
    </source>
</evidence>
<dbReference type="InterPro" id="IPR013132">
    <property type="entry name" value="PseI/NeuA/B-like_N"/>
</dbReference>
<evidence type="ECO:0000259" key="1">
    <source>
        <dbReference type="PROSITE" id="PS50844"/>
    </source>
</evidence>
<dbReference type="PROSITE" id="PS50844">
    <property type="entry name" value="AFP_LIKE"/>
    <property type="match status" value="1"/>
</dbReference>
<dbReference type="InterPro" id="IPR057736">
    <property type="entry name" value="SAF_PseI/NeuA/NeuB"/>
</dbReference>
<dbReference type="InterPro" id="IPR051690">
    <property type="entry name" value="PseI-like"/>
</dbReference>
<dbReference type="SUPFAM" id="SSF51269">
    <property type="entry name" value="AFP III-like domain"/>
    <property type="match status" value="1"/>
</dbReference>
<dbReference type="InterPro" id="IPR036732">
    <property type="entry name" value="AFP_Neu5c_C_sf"/>
</dbReference>
<gene>
    <name evidence="2" type="ORF">EI16_03765</name>
</gene>
<dbReference type="GO" id="GO:0016051">
    <property type="term" value="P:carbohydrate biosynthetic process"/>
    <property type="evidence" value="ECO:0007669"/>
    <property type="project" value="InterPro"/>
</dbReference>
<dbReference type="InterPro" id="IPR006190">
    <property type="entry name" value="SAF_AFP_Neu5Ac"/>
</dbReference>
<sequence length="342" mass="36923">MAAVFVIAEAGVNHNGDLPRAFALVDAAVEAGADAVKFQTFKADSLVSKSLAQAAYQEKNTGQTQTQYELLKSLELSEAAHKELFDYCNDKNIEFMSTPFDDDSIDFLKALGMRRWKIPSGELLSIPYLRKIAAFDEPTILSTGMGNLAEVHLAVDTLLKAGLSKKHLTILHANTAYPTPFEDVNLRAMLTLAETFQVAVGLSDHSLGIEVPTAAVALGAAVIEKHFTLDKTLPGPDHQASLEPQELKAMVSAIRHIELALGSGEKVTSTSESGHKSLVRKRIVAKQPIEAGMILSEDNVTLKRSEKGALAAEWDRILGQTAQLDYEVDDGIEIGIDGDDGV</sequence>
<accession>A0A066ZPG9</accession>
<evidence type="ECO:0000313" key="2">
    <source>
        <dbReference type="EMBL" id="KDN95427.1"/>
    </source>
</evidence>
<dbReference type="PANTHER" id="PTHR42966">
    <property type="entry name" value="N-ACETYLNEURAMINATE SYNTHASE"/>
    <property type="match status" value="1"/>
</dbReference>
<dbReference type="PANTHER" id="PTHR42966:SF1">
    <property type="entry name" value="SIALIC ACID SYNTHASE"/>
    <property type="match status" value="1"/>
</dbReference>
<name>A0A066ZPG9_HYDMR</name>
<dbReference type="Gene3D" id="3.90.1210.10">
    <property type="entry name" value="Antifreeze-like/N-acetylneuraminic acid synthase C-terminal domain"/>
    <property type="match status" value="1"/>
</dbReference>
<dbReference type="STRING" id="28885.EI16_03765"/>
<proteinExistence type="predicted"/>
<protein>
    <recommendedName>
        <fullName evidence="1">AFP-like domain-containing protein</fullName>
    </recommendedName>
</protein>
<keyword evidence="3" id="KW-1185">Reference proteome</keyword>
<dbReference type="InterPro" id="IPR013974">
    <property type="entry name" value="SAF"/>
</dbReference>
<dbReference type="SUPFAM" id="SSF51569">
    <property type="entry name" value="Aldolase"/>
    <property type="match status" value="1"/>
</dbReference>
<feature type="domain" description="AFP-like" evidence="1">
    <location>
        <begin position="282"/>
        <end position="332"/>
    </location>
</feature>
<organism evidence="2 3">
    <name type="scientific">Hydrogenovibrio marinus</name>
    <dbReference type="NCBI Taxonomy" id="28885"/>
    <lineage>
        <taxon>Bacteria</taxon>
        <taxon>Pseudomonadati</taxon>
        <taxon>Pseudomonadota</taxon>
        <taxon>Gammaproteobacteria</taxon>
        <taxon>Thiotrichales</taxon>
        <taxon>Piscirickettsiaceae</taxon>
        <taxon>Hydrogenovibrio</taxon>
    </lineage>
</organism>